<sequence>MAHRHAAAHPDPSPDRQHTFVPATTSTIATQINVNDPDDKMGGIDYLRLDKNRDKAYAFDLAFDESISQQDVYEKTTRHVIDGVLRGTNACCFAYGATGSGKTYTMTGVPGQPGVIPLTVAGLFEAIDASKTRVVVRLQYVEIYNEVVKDLLDPSDKITLDVREDPRQGTFVAGAASLVVGSREAVEDMLARGNQFRTTSATGCNEVSSRSHAVLQLRLETEKEGGAKAIGKLALIDLAGSERARKTDNRGQRLNEGANINRSLLALANCINALVQGGGPGAGRGRGHAHVPYRDSKLTRLLKDSLGGKSTTCIITNVSPASDQFEETINTLKYANRAKNIKTKAIEVRVERGPALAPPTFAPTVKYEPAAAVEVRGVEDFLVRQERARLRQQQGGGGGLTRAASVPEARRGSVPAQAGAQRGPPRVAGRKAIRQPASDGSLPVARGNQLAGARGDAARPNPVSTGPSDPSSSGKSSLGLAAQKLQTVIAERVALVRREAIEAKIEQVRREEEQRRMEESFGGSKPRFR</sequence>
<dbReference type="InterPro" id="IPR027417">
    <property type="entry name" value="P-loop_NTPase"/>
</dbReference>
<keyword evidence="3 6" id="KW-0067">ATP-binding</keyword>
<evidence type="ECO:0000256" key="3">
    <source>
        <dbReference type="ARBA" id="ARBA00022840"/>
    </source>
</evidence>
<protein>
    <recommendedName>
        <fullName evidence="7">Kinesin-like protein</fullName>
    </recommendedName>
</protein>
<evidence type="ECO:0000256" key="6">
    <source>
        <dbReference type="PROSITE-ProRule" id="PRU00283"/>
    </source>
</evidence>
<name>A0A7S3RR89_EMIHU</name>
<dbReference type="PANTHER" id="PTHR47968:SF13">
    <property type="entry name" value="KINESIN-LIKE PROTEIN KIF19 ISOFORM X1"/>
    <property type="match status" value="1"/>
</dbReference>
<dbReference type="GO" id="GO:0007018">
    <property type="term" value="P:microtubule-based movement"/>
    <property type="evidence" value="ECO:0007669"/>
    <property type="project" value="InterPro"/>
</dbReference>
<keyword evidence="1 7" id="KW-0493">Microtubule</keyword>
<dbReference type="GO" id="GO:0005524">
    <property type="term" value="F:ATP binding"/>
    <property type="evidence" value="ECO:0007669"/>
    <property type="project" value="UniProtKB-UniRule"/>
</dbReference>
<feature type="compositionally biased region" description="Basic and acidic residues" evidence="8">
    <location>
        <begin position="502"/>
        <end position="519"/>
    </location>
</feature>
<evidence type="ECO:0000259" key="9">
    <source>
        <dbReference type="PROSITE" id="PS50067"/>
    </source>
</evidence>
<dbReference type="PROSITE" id="PS50067">
    <property type="entry name" value="KINESIN_MOTOR_2"/>
    <property type="match status" value="1"/>
</dbReference>
<dbReference type="PROSITE" id="PS00411">
    <property type="entry name" value="KINESIN_MOTOR_1"/>
    <property type="match status" value="1"/>
</dbReference>
<reference evidence="10" key="1">
    <citation type="submission" date="2021-01" db="EMBL/GenBank/DDBJ databases">
        <authorList>
            <person name="Corre E."/>
            <person name="Pelletier E."/>
            <person name="Niang G."/>
            <person name="Scheremetjew M."/>
            <person name="Finn R."/>
            <person name="Kale V."/>
            <person name="Holt S."/>
            <person name="Cochrane G."/>
            <person name="Meng A."/>
            <person name="Brown T."/>
            <person name="Cohen L."/>
        </authorList>
    </citation>
    <scope>NUCLEOTIDE SEQUENCE</scope>
    <source>
        <strain evidence="10">379</strain>
    </source>
</reference>
<evidence type="ECO:0000256" key="2">
    <source>
        <dbReference type="ARBA" id="ARBA00022741"/>
    </source>
</evidence>
<keyword evidence="2 6" id="KW-0547">Nucleotide-binding</keyword>
<dbReference type="InterPro" id="IPR027640">
    <property type="entry name" value="Kinesin-like_fam"/>
</dbReference>
<feature type="compositionally biased region" description="Low complexity" evidence="8">
    <location>
        <begin position="462"/>
        <end position="479"/>
    </location>
</feature>
<gene>
    <name evidence="10" type="ORF">EHUX00137_LOCUS6515</name>
</gene>
<keyword evidence="5 6" id="KW-0505">Motor protein</keyword>
<dbReference type="GO" id="GO:0005874">
    <property type="term" value="C:microtubule"/>
    <property type="evidence" value="ECO:0007669"/>
    <property type="project" value="UniProtKB-KW"/>
</dbReference>
<organism evidence="10">
    <name type="scientific">Emiliania huxleyi</name>
    <name type="common">Coccolithophore</name>
    <name type="synonym">Pontosphaera huxleyi</name>
    <dbReference type="NCBI Taxonomy" id="2903"/>
    <lineage>
        <taxon>Eukaryota</taxon>
        <taxon>Haptista</taxon>
        <taxon>Haptophyta</taxon>
        <taxon>Prymnesiophyceae</taxon>
        <taxon>Isochrysidales</taxon>
        <taxon>Noelaerhabdaceae</taxon>
        <taxon>Emiliania</taxon>
    </lineage>
</organism>
<feature type="region of interest" description="Disordered" evidence="8">
    <location>
        <begin position="390"/>
        <end position="479"/>
    </location>
</feature>
<dbReference type="InterPro" id="IPR036961">
    <property type="entry name" value="Kinesin_motor_dom_sf"/>
</dbReference>
<dbReference type="SUPFAM" id="SSF52540">
    <property type="entry name" value="P-loop containing nucleoside triphosphate hydrolases"/>
    <property type="match status" value="1"/>
</dbReference>
<dbReference type="GO" id="GO:0008017">
    <property type="term" value="F:microtubule binding"/>
    <property type="evidence" value="ECO:0007669"/>
    <property type="project" value="InterPro"/>
</dbReference>
<feature type="domain" description="Kinesin motor" evidence="9">
    <location>
        <begin position="1"/>
        <end position="341"/>
    </location>
</feature>
<keyword evidence="4" id="KW-0175">Coiled coil</keyword>
<dbReference type="InterPro" id="IPR001752">
    <property type="entry name" value="Kinesin_motor_dom"/>
</dbReference>
<accession>A0A7S3RR89</accession>
<dbReference type="PANTHER" id="PTHR47968">
    <property type="entry name" value="CENTROMERE PROTEIN E"/>
    <property type="match status" value="1"/>
</dbReference>
<dbReference type="Gene3D" id="3.40.850.10">
    <property type="entry name" value="Kinesin motor domain"/>
    <property type="match status" value="1"/>
</dbReference>
<evidence type="ECO:0000256" key="8">
    <source>
        <dbReference type="SAM" id="MobiDB-lite"/>
    </source>
</evidence>
<feature type="region of interest" description="Disordered" evidence="8">
    <location>
        <begin position="502"/>
        <end position="529"/>
    </location>
</feature>
<evidence type="ECO:0000256" key="4">
    <source>
        <dbReference type="ARBA" id="ARBA00023054"/>
    </source>
</evidence>
<evidence type="ECO:0000256" key="1">
    <source>
        <dbReference type="ARBA" id="ARBA00022701"/>
    </source>
</evidence>
<dbReference type="EMBL" id="HBIR01009360">
    <property type="protein sequence ID" value="CAE0532516.1"/>
    <property type="molecule type" value="Transcribed_RNA"/>
</dbReference>
<evidence type="ECO:0000256" key="5">
    <source>
        <dbReference type="ARBA" id="ARBA00023175"/>
    </source>
</evidence>
<dbReference type="Pfam" id="PF00225">
    <property type="entry name" value="Kinesin"/>
    <property type="match status" value="1"/>
</dbReference>
<proteinExistence type="inferred from homology"/>
<dbReference type="AlphaFoldDB" id="A0A7S3RR89"/>
<dbReference type="InterPro" id="IPR019821">
    <property type="entry name" value="Kinesin_motor_CS"/>
</dbReference>
<evidence type="ECO:0000256" key="7">
    <source>
        <dbReference type="RuleBase" id="RU000394"/>
    </source>
</evidence>
<dbReference type="GO" id="GO:0003777">
    <property type="term" value="F:microtubule motor activity"/>
    <property type="evidence" value="ECO:0007669"/>
    <property type="project" value="InterPro"/>
</dbReference>
<dbReference type="PRINTS" id="PR00380">
    <property type="entry name" value="KINESINHEAVY"/>
</dbReference>
<feature type="binding site" evidence="6">
    <location>
        <begin position="96"/>
        <end position="103"/>
    </location>
    <ligand>
        <name>ATP</name>
        <dbReference type="ChEBI" id="CHEBI:30616"/>
    </ligand>
</feature>
<evidence type="ECO:0000313" key="10">
    <source>
        <dbReference type="EMBL" id="CAE0532516.1"/>
    </source>
</evidence>
<dbReference type="SMART" id="SM00129">
    <property type="entry name" value="KISc"/>
    <property type="match status" value="1"/>
</dbReference>
<comment type="similarity">
    <text evidence="6 7">Belongs to the TRAFAC class myosin-kinesin ATPase superfamily. Kinesin family.</text>
</comment>